<dbReference type="Gene3D" id="1.20.1260.10">
    <property type="match status" value="1"/>
</dbReference>
<dbReference type="RefSeq" id="WP_091729057.1">
    <property type="nucleotide sequence ID" value="NZ_FNQE01000013.1"/>
</dbReference>
<sequence>MQERDIVNDVLSMTKASMQCYGTAISECSNQQLRSALQKLRDEAEQFQYQLYQIAEQKGYYTPAQNANQQDISQVKNQLNQG</sequence>
<dbReference type="EMBL" id="FNQE01000013">
    <property type="protein sequence ID" value="SDY97079.1"/>
    <property type="molecule type" value="Genomic_DNA"/>
</dbReference>
<dbReference type="InterPro" id="IPR012347">
    <property type="entry name" value="Ferritin-like"/>
</dbReference>
<accession>A0A1H3P9L7</accession>
<evidence type="ECO:0000313" key="2">
    <source>
        <dbReference type="EMBL" id="SDY97079.1"/>
    </source>
</evidence>
<dbReference type="OrthoDB" id="1683800at2"/>
<feature type="coiled-coil region" evidence="1">
    <location>
        <begin position="30"/>
        <end position="57"/>
    </location>
</feature>
<organism evidence="2 3">
    <name type="scientific">Proteiniborus ethanoligenes</name>
    <dbReference type="NCBI Taxonomy" id="415015"/>
    <lineage>
        <taxon>Bacteria</taxon>
        <taxon>Bacillati</taxon>
        <taxon>Bacillota</taxon>
        <taxon>Clostridia</taxon>
        <taxon>Eubacteriales</taxon>
        <taxon>Proteiniborus</taxon>
    </lineage>
</organism>
<name>A0A1H3P9L7_9FIRM</name>
<protein>
    <submittedName>
        <fullName evidence="2">Coat F domain-containing protein</fullName>
    </submittedName>
</protein>
<evidence type="ECO:0000256" key="1">
    <source>
        <dbReference type="SAM" id="Coils"/>
    </source>
</evidence>
<reference evidence="2 3" key="1">
    <citation type="submission" date="2016-10" db="EMBL/GenBank/DDBJ databases">
        <authorList>
            <person name="de Groot N.N."/>
        </authorList>
    </citation>
    <scope>NUCLEOTIDE SEQUENCE [LARGE SCALE GENOMIC DNA]</scope>
    <source>
        <strain evidence="2 3">DSM 21650</strain>
    </source>
</reference>
<dbReference type="Pfam" id="PF07875">
    <property type="entry name" value="Coat_F"/>
    <property type="match status" value="1"/>
</dbReference>
<keyword evidence="3" id="KW-1185">Reference proteome</keyword>
<dbReference type="STRING" id="415015.SAMN05660462_01391"/>
<gene>
    <name evidence="2" type="ORF">SAMN05660462_01391</name>
</gene>
<dbReference type="InterPro" id="IPR012851">
    <property type="entry name" value="Spore_coat_CotF-like"/>
</dbReference>
<dbReference type="AlphaFoldDB" id="A0A1H3P9L7"/>
<evidence type="ECO:0000313" key="3">
    <source>
        <dbReference type="Proteomes" id="UP000198625"/>
    </source>
</evidence>
<dbReference type="Proteomes" id="UP000198625">
    <property type="component" value="Unassembled WGS sequence"/>
</dbReference>
<keyword evidence="1" id="KW-0175">Coiled coil</keyword>
<proteinExistence type="predicted"/>